<organism evidence="2">
    <name type="scientific">uncultured Sphingomonas sp</name>
    <dbReference type="NCBI Taxonomy" id="158754"/>
    <lineage>
        <taxon>Bacteria</taxon>
        <taxon>Pseudomonadati</taxon>
        <taxon>Pseudomonadota</taxon>
        <taxon>Alphaproteobacteria</taxon>
        <taxon>Sphingomonadales</taxon>
        <taxon>Sphingomonadaceae</taxon>
        <taxon>Sphingomonas</taxon>
        <taxon>environmental samples</taxon>
    </lineage>
</organism>
<evidence type="ECO:0000256" key="1">
    <source>
        <dbReference type="SAM" id="MobiDB-lite"/>
    </source>
</evidence>
<dbReference type="EMBL" id="CADCVZ010000051">
    <property type="protein sequence ID" value="CAA9518420.1"/>
    <property type="molecule type" value="Genomic_DNA"/>
</dbReference>
<proteinExistence type="predicted"/>
<feature type="compositionally biased region" description="Basic and acidic residues" evidence="1">
    <location>
        <begin position="1"/>
        <end position="16"/>
    </location>
</feature>
<feature type="compositionally biased region" description="Basic and acidic residues" evidence="1">
    <location>
        <begin position="82"/>
        <end position="99"/>
    </location>
</feature>
<protein>
    <submittedName>
        <fullName evidence="2">Uncharacterized protein</fullName>
    </submittedName>
</protein>
<feature type="non-terminal residue" evidence="2">
    <location>
        <position position="1"/>
    </location>
</feature>
<accession>A0A6J4TB88</accession>
<gene>
    <name evidence="2" type="ORF">AVDCRST_MAG09-1888</name>
</gene>
<name>A0A6J4TB88_9SPHN</name>
<feature type="region of interest" description="Disordered" evidence="1">
    <location>
        <begin position="1"/>
        <end position="125"/>
    </location>
</feature>
<evidence type="ECO:0000313" key="2">
    <source>
        <dbReference type="EMBL" id="CAA9518420.1"/>
    </source>
</evidence>
<reference evidence="2" key="1">
    <citation type="submission" date="2020-02" db="EMBL/GenBank/DDBJ databases">
        <authorList>
            <person name="Meier V. D."/>
        </authorList>
    </citation>
    <scope>NUCLEOTIDE SEQUENCE</scope>
    <source>
        <strain evidence="2">AVDCRST_MAG09</strain>
    </source>
</reference>
<sequence length="125" mass="12718">GRVSEDRHAVPVEPRRGRGRTGHRLRGARSHRSLGGPVPTGAVARLGHPSPDGEGGGAAAARPLAGCGAGVPAGGRHPAHRGGAELGRDREAGRGRDAEDGAQLLPAEGDRPGASPFSRAFPRRL</sequence>
<feature type="non-terminal residue" evidence="2">
    <location>
        <position position="125"/>
    </location>
</feature>
<dbReference type="AlphaFoldDB" id="A0A6J4TB88"/>
<feature type="compositionally biased region" description="Basic residues" evidence="1">
    <location>
        <begin position="17"/>
        <end position="32"/>
    </location>
</feature>